<reference evidence="1 2" key="1">
    <citation type="journal article" date="2022" name="DNA Res.">
        <title>Chromosomal-level genome assembly of the orchid tree Bauhinia variegata (Leguminosae; Cercidoideae) supports the allotetraploid origin hypothesis of Bauhinia.</title>
        <authorList>
            <person name="Zhong Y."/>
            <person name="Chen Y."/>
            <person name="Zheng D."/>
            <person name="Pang J."/>
            <person name="Liu Y."/>
            <person name="Luo S."/>
            <person name="Meng S."/>
            <person name="Qian L."/>
            <person name="Wei D."/>
            <person name="Dai S."/>
            <person name="Zhou R."/>
        </authorList>
    </citation>
    <scope>NUCLEOTIDE SEQUENCE [LARGE SCALE GENOMIC DNA]</scope>
    <source>
        <strain evidence="1">BV-YZ2020</strain>
    </source>
</reference>
<keyword evidence="2" id="KW-1185">Reference proteome</keyword>
<dbReference type="Proteomes" id="UP000828941">
    <property type="component" value="Chromosome 8"/>
</dbReference>
<protein>
    <submittedName>
        <fullName evidence="1">Uncharacterized protein</fullName>
    </submittedName>
</protein>
<sequence length="311" mass="34687">MLIGHTDGLSELRSSKDQLLSDPVSEICDDEDEDCMEQILYSASFQELASNNLQYDTVIWLSISLLLVLAWGVGVIMLLYLPIRRYILQKDLSSRKLYVTPSEIVYKLSRPSFVPFWGTITIEKHVPLSLVIDIIIEQGCLQSIYGLHTFRIESVARGKTAPVDELQVQGVFNPDKLRKVIIKEASQVLPDAIKIWKPTAQSIDVENVSSVGSLTFGSVVLGSPSKTRKVTSSPSHAPLERRVPGELLLNKLEEVNKSVKRLELLFEKSQAAPDSSQVRPITSAARKLNFHVQVEPEIHILLCVSLSDSLQ</sequence>
<comment type="caution">
    <text evidence="1">The sequence shown here is derived from an EMBL/GenBank/DDBJ whole genome shotgun (WGS) entry which is preliminary data.</text>
</comment>
<evidence type="ECO:0000313" key="1">
    <source>
        <dbReference type="EMBL" id="KAI4328753.1"/>
    </source>
</evidence>
<proteinExistence type="predicted"/>
<organism evidence="1 2">
    <name type="scientific">Bauhinia variegata</name>
    <name type="common">Purple orchid tree</name>
    <name type="synonym">Phanera variegata</name>
    <dbReference type="NCBI Taxonomy" id="167791"/>
    <lineage>
        <taxon>Eukaryota</taxon>
        <taxon>Viridiplantae</taxon>
        <taxon>Streptophyta</taxon>
        <taxon>Embryophyta</taxon>
        <taxon>Tracheophyta</taxon>
        <taxon>Spermatophyta</taxon>
        <taxon>Magnoliopsida</taxon>
        <taxon>eudicotyledons</taxon>
        <taxon>Gunneridae</taxon>
        <taxon>Pentapetalae</taxon>
        <taxon>rosids</taxon>
        <taxon>fabids</taxon>
        <taxon>Fabales</taxon>
        <taxon>Fabaceae</taxon>
        <taxon>Cercidoideae</taxon>
        <taxon>Cercideae</taxon>
        <taxon>Bauhiniinae</taxon>
        <taxon>Bauhinia</taxon>
    </lineage>
</organism>
<accession>A0ACB9MX14</accession>
<dbReference type="EMBL" id="CM039433">
    <property type="protein sequence ID" value="KAI4328753.1"/>
    <property type="molecule type" value="Genomic_DNA"/>
</dbReference>
<gene>
    <name evidence="1" type="ORF">L6164_021085</name>
</gene>
<name>A0ACB9MX14_BAUVA</name>
<evidence type="ECO:0000313" key="2">
    <source>
        <dbReference type="Proteomes" id="UP000828941"/>
    </source>
</evidence>